<gene>
    <name evidence="1" type="ORF">CR513_18088</name>
</gene>
<dbReference type="AlphaFoldDB" id="A0A371H8E3"/>
<proteinExistence type="predicted"/>
<feature type="non-terminal residue" evidence="1">
    <location>
        <position position="1"/>
    </location>
</feature>
<name>A0A371H8E3_MUCPR</name>
<organism evidence="1 2">
    <name type="scientific">Mucuna pruriens</name>
    <name type="common">Velvet bean</name>
    <name type="synonym">Dolichos pruriens</name>
    <dbReference type="NCBI Taxonomy" id="157652"/>
    <lineage>
        <taxon>Eukaryota</taxon>
        <taxon>Viridiplantae</taxon>
        <taxon>Streptophyta</taxon>
        <taxon>Embryophyta</taxon>
        <taxon>Tracheophyta</taxon>
        <taxon>Spermatophyta</taxon>
        <taxon>Magnoliopsida</taxon>
        <taxon>eudicotyledons</taxon>
        <taxon>Gunneridae</taxon>
        <taxon>Pentapetalae</taxon>
        <taxon>rosids</taxon>
        <taxon>fabids</taxon>
        <taxon>Fabales</taxon>
        <taxon>Fabaceae</taxon>
        <taxon>Papilionoideae</taxon>
        <taxon>50 kb inversion clade</taxon>
        <taxon>NPAAA clade</taxon>
        <taxon>indigoferoid/millettioid clade</taxon>
        <taxon>Phaseoleae</taxon>
        <taxon>Mucuna</taxon>
    </lineage>
</organism>
<reference evidence="1" key="1">
    <citation type="submission" date="2018-05" db="EMBL/GenBank/DDBJ databases">
        <title>Draft genome of Mucuna pruriens seed.</title>
        <authorList>
            <person name="Nnadi N.E."/>
            <person name="Vos R."/>
            <person name="Hasami M.H."/>
            <person name="Devisetty U.K."/>
            <person name="Aguiy J.C."/>
        </authorList>
    </citation>
    <scope>NUCLEOTIDE SEQUENCE [LARGE SCALE GENOMIC DNA]</scope>
    <source>
        <strain evidence="1">JCA_2017</strain>
    </source>
</reference>
<protein>
    <submittedName>
        <fullName evidence="1">Uncharacterized protein</fullName>
    </submittedName>
</protein>
<evidence type="ECO:0000313" key="1">
    <source>
        <dbReference type="EMBL" id="RDX98933.1"/>
    </source>
</evidence>
<keyword evidence="2" id="KW-1185">Reference proteome</keyword>
<dbReference type="OrthoDB" id="1871118at2759"/>
<accession>A0A371H8E3</accession>
<dbReference type="EMBL" id="QJKJ01003336">
    <property type="protein sequence ID" value="RDX98933.1"/>
    <property type="molecule type" value="Genomic_DNA"/>
</dbReference>
<comment type="caution">
    <text evidence="1">The sequence shown here is derived from an EMBL/GenBank/DDBJ whole genome shotgun (WGS) entry which is preliminary data.</text>
</comment>
<dbReference type="Proteomes" id="UP000257109">
    <property type="component" value="Unassembled WGS sequence"/>
</dbReference>
<sequence>MIIKKILSFTPHFSINNSCCSAPTFLAPAANLATQPINNLQHHHDSGWSVAEAKEEQALVVCKKKERTKVKGLEEKHWKKRSKRLEILGLKELKSGFPLDDESTVVPMPPPPLPPPEPVFDPRDDSESFRFAVHCSECRECRDEEKGDQWLHIGSDGHCMMQPNLDEKFGGNFNNAAMGNECGNSFAHSLDPSIVSRGVEGAKQMVEEEIVDKCCGDVNRAVIDKGAGGRSSSKREKNVAEKNMCGVEREDPLEFITHRAKDFLSSIKDIEHRFVRPSESSREDILRPKGSHLPWFYCRLSNLFVALERLHLFHRNLPKKSIRGQDLLDYQHPGVLW</sequence>
<evidence type="ECO:0000313" key="2">
    <source>
        <dbReference type="Proteomes" id="UP000257109"/>
    </source>
</evidence>